<dbReference type="InterPro" id="IPR007267">
    <property type="entry name" value="GtrA_DPMS_TM"/>
</dbReference>
<dbReference type="RefSeq" id="WP_073170534.1">
    <property type="nucleotide sequence ID" value="NZ_FQZE01000022.1"/>
</dbReference>
<feature type="transmembrane region" description="Helical" evidence="5">
    <location>
        <begin position="31"/>
        <end position="53"/>
    </location>
</feature>
<feature type="transmembrane region" description="Helical" evidence="5">
    <location>
        <begin position="73"/>
        <end position="95"/>
    </location>
</feature>
<proteinExistence type="predicted"/>
<dbReference type="GO" id="GO:0016020">
    <property type="term" value="C:membrane"/>
    <property type="evidence" value="ECO:0007669"/>
    <property type="project" value="UniProtKB-SubCell"/>
</dbReference>
<evidence type="ECO:0000313" key="7">
    <source>
        <dbReference type="EMBL" id="SHJ53261.1"/>
    </source>
</evidence>
<dbReference type="STRING" id="1168035.SAMN05444280_12217"/>
<feature type="transmembrane region" description="Helical" evidence="5">
    <location>
        <begin position="131"/>
        <end position="153"/>
    </location>
</feature>
<gene>
    <name evidence="7" type="ORF">SAMN05444280_12217</name>
</gene>
<feature type="domain" description="GtrA/DPMS transmembrane" evidence="6">
    <location>
        <begin position="33"/>
        <end position="160"/>
    </location>
</feature>
<name>A0A1M6K2Q4_9BACT</name>
<dbReference type="AlphaFoldDB" id="A0A1M6K2Q4"/>
<evidence type="ECO:0000259" key="6">
    <source>
        <dbReference type="Pfam" id="PF04138"/>
    </source>
</evidence>
<evidence type="ECO:0000256" key="2">
    <source>
        <dbReference type="ARBA" id="ARBA00022692"/>
    </source>
</evidence>
<dbReference type="EMBL" id="FQZE01000022">
    <property type="protein sequence ID" value="SHJ53261.1"/>
    <property type="molecule type" value="Genomic_DNA"/>
</dbReference>
<keyword evidence="4 5" id="KW-0472">Membrane</keyword>
<evidence type="ECO:0000313" key="8">
    <source>
        <dbReference type="Proteomes" id="UP000184050"/>
    </source>
</evidence>
<comment type="subcellular location">
    <subcellularLocation>
        <location evidence="1">Membrane</location>
        <topology evidence="1">Multi-pass membrane protein</topology>
    </subcellularLocation>
</comment>
<organism evidence="7 8">
    <name type="scientific">Tangfeifania diversioriginum</name>
    <dbReference type="NCBI Taxonomy" id="1168035"/>
    <lineage>
        <taxon>Bacteria</taxon>
        <taxon>Pseudomonadati</taxon>
        <taxon>Bacteroidota</taxon>
        <taxon>Bacteroidia</taxon>
        <taxon>Marinilabiliales</taxon>
        <taxon>Prolixibacteraceae</taxon>
        <taxon>Tangfeifania</taxon>
    </lineage>
</organism>
<protein>
    <submittedName>
        <fullName evidence="7">GtrA-like protein</fullName>
    </submittedName>
</protein>
<dbReference type="Proteomes" id="UP000184050">
    <property type="component" value="Unassembled WGS sequence"/>
</dbReference>
<evidence type="ECO:0000256" key="5">
    <source>
        <dbReference type="SAM" id="Phobius"/>
    </source>
</evidence>
<keyword evidence="3 5" id="KW-1133">Transmembrane helix</keyword>
<dbReference type="OrthoDB" id="771485at2"/>
<dbReference type="GO" id="GO:0000271">
    <property type="term" value="P:polysaccharide biosynthetic process"/>
    <property type="evidence" value="ECO:0007669"/>
    <property type="project" value="InterPro"/>
</dbReference>
<evidence type="ECO:0000256" key="1">
    <source>
        <dbReference type="ARBA" id="ARBA00004141"/>
    </source>
</evidence>
<accession>A0A1M6K2Q4</accession>
<reference evidence="7 8" key="1">
    <citation type="submission" date="2016-11" db="EMBL/GenBank/DDBJ databases">
        <authorList>
            <person name="Jaros S."/>
            <person name="Januszkiewicz K."/>
            <person name="Wedrychowicz H."/>
        </authorList>
    </citation>
    <scope>NUCLEOTIDE SEQUENCE [LARGE SCALE GENOMIC DNA]</scope>
    <source>
        <strain evidence="7 8">DSM 27063</strain>
    </source>
</reference>
<keyword evidence="2 5" id="KW-0812">Transmembrane</keyword>
<sequence>MLNFLRKCRNKIIQIIDFFYFPFLRFIPQEVFRYGATGGANTAMDIFLYFVFYRFVLNKQIVDLGFVAISPHIAAFLIVFPITFASGFLLAKYITFTASELRGRIQLIRYGVTVAGAILLNYVFLKFFVEYVGLYATLSKVFTTVIVVAFSYVSQRYFSFQTASLVLSKKSA</sequence>
<evidence type="ECO:0000256" key="3">
    <source>
        <dbReference type="ARBA" id="ARBA00022989"/>
    </source>
</evidence>
<evidence type="ECO:0000256" key="4">
    <source>
        <dbReference type="ARBA" id="ARBA00023136"/>
    </source>
</evidence>
<keyword evidence="8" id="KW-1185">Reference proteome</keyword>
<dbReference type="Pfam" id="PF04138">
    <property type="entry name" value="GtrA_DPMS_TM"/>
    <property type="match status" value="1"/>
</dbReference>
<feature type="transmembrane region" description="Helical" evidence="5">
    <location>
        <begin position="107"/>
        <end position="125"/>
    </location>
</feature>